<dbReference type="AlphaFoldDB" id="A0A1G8JJ08"/>
<dbReference type="SUPFAM" id="SSF56935">
    <property type="entry name" value="Porins"/>
    <property type="match status" value="1"/>
</dbReference>
<dbReference type="EMBL" id="FNEM01000001">
    <property type="protein sequence ID" value="SDI31188.1"/>
    <property type="molecule type" value="Genomic_DNA"/>
</dbReference>
<reference evidence="2" key="1">
    <citation type="submission" date="2016-10" db="EMBL/GenBank/DDBJ databases">
        <authorList>
            <person name="Varghese N."/>
            <person name="Submissions S."/>
        </authorList>
    </citation>
    <scope>NUCLEOTIDE SEQUENCE [LARGE SCALE GENOMIC DNA]</scope>
    <source>
        <strain evidence="2">DSM 23317</strain>
    </source>
</reference>
<evidence type="ECO:0000313" key="1">
    <source>
        <dbReference type="EMBL" id="SDI31188.1"/>
    </source>
</evidence>
<dbReference type="InterPro" id="IPR045748">
    <property type="entry name" value="DcaP"/>
</dbReference>
<name>A0A1G8JJ08_9GAMM</name>
<sequence length="379" mass="41924">MFGIQPWFQPLPQGGDHGWDVEHIFCKKWTETMRINNKLKPALFFGLVTSISLPADASYEVQIGEQDTLIFGGYIKADVRYVDGNVAYKDQWTGAGTPLDQSASQFRIFANETRFNTKYIHGDLVGFIEMDFFGDGGNQIISNSTQPRLRHAFIQYQNVLAGQTWTTFMNTSAIGESADFGGSMMGISFVRQGQIRYTNGGLQLALENPESFGGDTANDKLPDVIVKYTFKGDWGNVSIAAVGRQLNTTGGNTETAVGGSIAGRIYTFGKDDLRIQYHQGELGRYVGTAAVKDLVGEQVEDTTAYNVAYRHFWTESLRSTLLYGHIEGDVSGNETSQWGVNLFTNLTPELSVGAEVGNYSIDHEDKDAFYGQFSVRYAL</sequence>
<gene>
    <name evidence="1" type="ORF">SAMN04488540_10169</name>
</gene>
<dbReference type="Pfam" id="PF19577">
    <property type="entry name" value="DcaP"/>
    <property type="match status" value="1"/>
</dbReference>
<keyword evidence="2" id="KW-1185">Reference proteome</keyword>
<proteinExistence type="predicted"/>
<evidence type="ECO:0008006" key="3">
    <source>
        <dbReference type="Google" id="ProtNLM"/>
    </source>
</evidence>
<dbReference type="Proteomes" id="UP000199527">
    <property type="component" value="Unassembled WGS sequence"/>
</dbReference>
<protein>
    <recommendedName>
        <fullName evidence="3">Porin</fullName>
    </recommendedName>
</protein>
<organism evidence="1 2">
    <name type="scientific">Ferrimonas sediminum</name>
    <dbReference type="NCBI Taxonomy" id="718193"/>
    <lineage>
        <taxon>Bacteria</taxon>
        <taxon>Pseudomonadati</taxon>
        <taxon>Pseudomonadota</taxon>
        <taxon>Gammaproteobacteria</taxon>
        <taxon>Alteromonadales</taxon>
        <taxon>Ferrimonadaceae</taxon>
        <taxon>Ferrimonas</taxon>
    </lineage>
</organism>
<accession>A0A1G8JJ08</accession>
<evidence type="ECO:0000313" key="2">
    <source>
        <dbReference type="Proteomes" id="UP000199527"/>
    </source>
</evidence>